<evidence type="ECO:0000256" key="6">
    <source>
        <dbReference type="ARBA" id="ARBA00022989"/>
    </source>
</evidence>
<comment type="subcellular location">
    <subcellularLocation>
        <location evidence="1">Membrane</location>
        <topology evidence="1">Multi-pass membrane protein</topology>
    </subcellularLocation>
</comment>
<evidence type="ECO:0000313" key="14">
    <source>
        <dbReference type="Proteomes" id="UP001408356"/>
    </source>
</evidence>
<proteinExistence type="inferred from homology"/>
<evidence type="ECO:0000256" key="4">
    <source>
        <dbReference type="ARBA" id="ARBA00022692"/>
    </source>
</evidence>
<comment type="caution">
    <text evidence="13">The sequence shown here is derived from an EMBL/GenBank/DDBJ whole genome shotgun (WGS) entry which is preliminary data.</text>
</comment>
<dbReference type="InterPro" id="IPR005829">
    <property type="entry name" value="Sugar_transporter_CS"/>
</dbReference>
<comment type="similarity">
    <text evidence="2">Belongs to the major facilitator superfamily. Sugar transporter (TC 2.A.1.1) family.</text>
</comment>
<evidence type="ECO:0000256" key="7">
    <source>
        <dbReference type="ARBA" id="ARBA00023136"/>
    </source>
</evidence>
<accession>A0ABR2UW73</accession>
<dbReference type="Proteomes" id="UP001408356">
    <property type="component" value="Unassembled WGS sequence"/>
</dbReference>
<sequence length="1326" mass="146881">MRATRHNQSLNTTAPEEVYNFRMYLLALISSMGAVMFGYGLGFIGTALELESFQRDFETLHASASEKSAFAANVLSLLQAGCVVGSLGAGPLSDRFGRRVTLAVTALFYNVGSAIQTGSHGSEALMLVGRAIGGVGVGAASMIIPLYVAEAAPPHIRGALVGIYEIGVSGGTLIGFWINYGLSINLPPTSEQWIISFAVQLIPGGLLLVGLPFIPESPRWLARTAGREACVRVLRRLRNIEADHPFLLEEVNGIFQQIEHERQFDEDKSHLSVLKEMFKPGNRNRLATGSLMFIFMQMAGSNAINYYSPAIFNSIGLTGNNTALFATGIYGIVRFVAVIIAMLFVVDRFGRTRTLMVGSAIMALAMWFIGAYIKIAAPSSSSGGSKQIDGGGYAAVVMIYLYAVGWCFSWAGIPWIYASEIFPLRIRSPCVSICVAIHWIMNFVIARSVPYMITNIGFGTYFVFAAFMTVAIPWIFFCVPETKHLSLEEMDKLFGVNEYAAGDINSPEIFSYTVNIMPPLRTNLHKLIGLPLQNVSALPAARKCSHRGRAFGALRSCFNCIERLRGIYRNDSGNGSNGDIKCSNDRPTCNNCKTYGKACVYTPVGQDSNQARRRRQPTQKQSLISPAESSREAQQDAGTEETRPLTHSSSDHTTHILEPQQHETHVSNNDVSRISVSSNGDSSYHGRTSALFDENWHERPSKAARSRLPDALIEQGLVANALRQRQLEDVNLRSGQLDFDGLDPELGLHLLSLHWNRQHHSFLITYRPAFMRDMACKGPYFSKLLLNAIYFGASKFSPRHEVRKDPEDVRTAGWKFRERVRQLLGSALDHSDITTIQALLVMTNSLFALGDERSAAWLYAGLAFRMIVDLGMHVDVVDLTDARKLSDEDLEIRRRVFWGAFVVDKIQSLYQGRPATLKESDTLVPIKFLDTYEELENWSPFAYSTQSHTYSGSPAFSISTFKSLCSLSVVMSDILSTIYAERSFDQSPPNLSRMLEKLDNKLTSWRESLAPHLGFDATKDRNAVPPPHVLSLHAMYYVLVILLHRPFVADGHLYSALRSVSVNSFIACANAASSIVHLLRAYDRVFSVRRAPYLISYATYVAATINVRIAAKRRHDPDALSNVETCLAVFCENQATNWAVRRANGVIRNLMKRLGVVINESHTRLHIANDIERPQQSRPEASEGQVIRSPTTPAVHNLTGNAVNEHDSLVDVGSSDTRWVDIDGIIQSFLCDQGRTSQAYDTVEPVLFPGQNFNLSAVDPHQIPFNTQPGLRLARNTRGTDQESVDEIPSNQQMAVNPSLVSMDDPLFGFNGSGLDDLDEFEWTQS</sequence>
<keyword evidence="7 11" id="KW-0472">Membrane</keyword>
<feature type="region of interest" description="Disordered" evidence="10">
    <location>
        <begin position="1169"/>
        <end position="1192"/>
    </location>
</feature>
<dbReference type="NCBIfam" id="TIGR00879">
    <property type="entry name" value="SP"/>
    <property type="match status" value="1"/>
</dbReference>
<dbReference type="PROSITE" id="PS50850">
    <property type="entry name" value="MFS"/>
    <property type="match status" value="1"/>
</dbReference>
<keyword evidence="5" id="KW-0672">Quinate metabolism</keyword>
<reference evidence="13 14" key="1">
    <citation type="journal article" date="2024" name="J. Plant Pathol.">
        <title>Sequence and assembly of the genome of Seiridium unicorne, isolate CBS 538.82, causal agent of cypress canker disease.</title>
        <authorList>
            <person name="Scali E."/>
            <person name="Rocca G.D."/>
            <person name="Danti R."/>
            <person name="Garbelotto M."/>
            <person name="Barberini S."/>
            <person name="Baroncelli R."/>
            <person name="Emiliani G."/>
        </authorList>
    </citation>
    <scope>NUCLEOTIDE SEQUENCE [LARGE SCALE GENOMIC DNA]</scope>
    <source>
        <strain evidence="13 14">BM-138-508</strain>
    </source>
</reference>
<dbReference type="CDD" id="cd00067">
    <property type="entry name" value="GAL4"/>
    <property type="match status" value="1"/>
</dbReference>
<dbReference type="Gene3D" id="1.20.1250.20">
    <property type="entry name" value="MFS general substrate transporter like domains"/>
    <property type="match status" value="1"/>
</dbReference>
<evidence type="ECO:0000256" key="2">
    <source>
        <dbReference type="ARBA" id="ARBA00010992"/>
    </source>
</evidence>
<evidence type="ECO:0000256" key="3">
    <source>
        <dbReference type="ARBA" id="ARBA00022448"/>
    </source>
</evidence>
<feature type="compositionally biased region" description="Polar residues" evidence="10">
    <location>
        <begin position="618"/>
        <end position="628"/>
    </location>
</feature>
<dbReference type="CDD" id="cd12148">
    <property type="entry name" value="fungal_TF_MHR"/>
    <property type="match status" value="1"/>
</dbReference>
<feature type="transmembrane region" description="Helical" evidence="11">
    <location>
        <begin position="459"/>
        <end position="479"/>
    </location>
</feature>
<feature type="transmembrane region" description="Helical" evidence="11">
    <location>
        <begin position="100"/>
        <end position="118"/>
    </location>
</feature>
<dbReference type="PRINTS" id="PR00171">
    <property type="entry name" value="SUGRTRNSPORT"/>
</dbReference>
<dbReference type="InterPro" id="IPR005828">
    <property type="entry name" value="MFS_sugar_transport-like"/>
</dbReference>
<evidence type="ECO:0000256" key="9">
    <source>
        <dbReference type="ARBA" id="ARBA00043213"/>
    </source>
</evidence>
<dbReference type="InterPro" id="IPR050360">
    <property type="entry name" value="MFS_Sugar_Transporters"/>
</dbReference>
<dbReference type="PANTHER" id="PTHR48022:SF34">
    <property type="entry name" value="MAJOR FACILITATOR SUPERFAMILY (MFS) PROFILE DOMAIN-CONTAINING PROTEIN-RELATED"/>
    <property type="match status" value="1"/>
</dbReference>
<evidence type="ECO:0000256" key="11">
    <source>
        <dbReference type="SAM" id="Phobius"/>
    </source>
</evidence>
<feature type="compositionally biased region" description="Basic and acidic residues" evidence="10">
    <location>
        <begin position="629"/>
        <end position="665"/>
    </location>
</feature>
<feature type="transmembrane region" description="Helical" evidence="11">
    <location>
        <begin position="68"/>
        <end position="88"/>
    </location>
</feature>
<feature type="transmembrane region" description="Helical" evidence="11">
    <location>
        <begin position="160"/>
        <end position="180"/>
    </location>
</feature>
<evidence type="ECO:0000256" key="8">
    <source>
        <dbReference type="ARBA" id="ARBA00023242"/>
    </source>
</evidence>
<evidence type="ECO:0000256" key="5">
    <source>
        <dbReference type="ARBA" id="ARBA00022911"/>
    </source>
</evidence>
<feature type="transmembrane region" description="Helical" evidence="11">
    <location>
        <begin position="355"/>
        <end position="373"/>
    </location>
</feature>
<organism evidence="13 14">
    <name type="scientific">Seiridium unicorne</name>
    <dbReference type="NCBI Taxonomy" id="138068"/>
    <lineage>
        <taxon>Eukaryota</taxon>
        <taxon>Fungi</taxon>
        <taxon>Dikarya</taxon>
        <taxon>Ascomycota</taxon>
        <taxon>Pezizomycotina</taxon>
        <taxon>Sordariomycetes</taxon>
        <taxon>Xylariomycetidae</taxon>
        <taxon>Amphisphaeriales</taxon>
        <taxon>Sporocadaceae</taxon>
        <taxon>Seiridium</taxon>
    </lineage>
</organism>
<dbReference type="InterPro" id="IPR020846">
    <property type="entry name" value="MFS_dom"/>
</dbReference>
<keyword evidence="3" id="KW-0813">Transport</keyword>
<name>A0ABR2UW73_9PEZI</name>
<gene>
    <name evidence="13" type="ORF">SUNI508_08033</name>
</gene>
<dbReference type="Pfam" id="PF04082">
    <property type="entry name" value="Fungal_trans"/>
    <property type="match status" value="1"/>
</dbReference>
<feature type="compositionally biased region" description="Polar residues" evidence="10">
    <location>
        <begin position="666"/>
        <end position="685"/>
    </location>
</feature>
<dbReference type="Pfam" id="PF00083">
    <property type="entry name" value="Sugar_tr"/>
    <property type="match status" value="1"/>
</dbReference>
<keyword evidence="4 11" id="KW-0812">Transmembrane</keyword>
<evidence type="ECO:0000256" key="1">
    <source>
        <dbReference type="ARBA" id="ARBA00004141"/>
    </source>
</evidence>
<dbReference type="SMART" id="SM00906">
    <property type="entry name" value="Fungal_trans"/>
    <property type="match status" value="1"/>
</dbReference>
<dbReference type="PANTHER" id="PTHR48022">
    <property type="entry name" value="PLASTIDIC GLUCOSE TRANSPORTER 4"/>
    <property type="match status" value="1"/>
</dbReference>
<feature type="region of interest" description="Disordered" evidence="10">
    <location>
        <begin position="606"/>
        <end position="685"/>
    </location>
</feature>
<feature type="domain" description="Major facilitator superfamily (MFS) profile" evidence="12">
    <location>
        <begin position="26"/>
        <end position="483"/>
    </location>
</feature>
<protein>
    <recommendedName>
        <fullName evidence="9">Quinate transporter</fullName>
    </recommendedName>
</protein>
<dbReference type="InterPro" id="IPR036259">
    <property type="entry name" value="MFS_trans_sf"/>
</dbReference>
<feature type="transmembrane region" description="Helical" evidence="11">
    <location>
        <begin position="192"/>
        <end position="214"/>
    </location>
</feature>
<keyword evidence="6 11" id="KW-1133">Transmembrane helix</keyword>
<evidence type="ECO:0000259" key="12">
    <source>
        <dbReference type="PROSITE" id="PS50850"/>
    </source>
</evidence>
<evidence type="ECO:0000256" key="10">
    <source>
        <dbReference type="SAM" id="MobiDB-lite"/>
    </source>
</evidence>
<dbReference type="PROSITE" id="PS00217">
    <property type="entry name" value="SUGAR_TRANSPORT_2"/>
    <property type="match status" value="1"/>
</dbReference>
<feature type="transmembrane region" description="Helical" evidence="11">
    <location>
        <begin position="21"/>
        <end position="48"/>
    </location>
</feature>
<feature type="transmembrane region" description="Helical" evidence="11">
    <location>
        <begin position="393"/>
        <end position="418"/>
    </location>
</feature>
<feature type="transmembrane region" description="Helical" evidence="11">
    <location>
        <begin position="324"/>
        <end position="346"/>
    </location>
</feature>
<dbReference type="EMBL" id="JARVKF010000374">
    <property type="protein sequence ID" value="KAK9418545.1"/>
    <property type="molecule type" value="Genomic_DNA"/>
</dbReference>
<dbReference type="SUPFAM" id="SSF103473">
    <property type="entry name" value="MFS general substrate transporter"/>
    <property type="match status" value="1"/>
</dbReference>
<dbReference type="PROSITE" id="PS00216">
    <property type="entry name" value="SUGAR_TRANSPORT_1"/>
    <property type="match status" value="1"/>
</dbReference>
<evidence type="ECO:0000313" key="13">
    <source>
        <dbReference type="EMBL" id="KAK9418545.1"/>
    </source>
</evidence>
<dbReference type="InterPro" id="IPR007219">
    <property type="entry name" value="XnlR_reg_dom"/>
</dbReference>
<dbReference type="InterPro" id="IPR001138">
    <property type="entry name" value="Zn2Cys6_DnaBD"/>
</dbReference>
<feature type="transmembrane region" description="Helical" evidence="11">
    <location>
        <begin position="124"/>
        <end position="148"/>
    </location>
</feature>
<feature type="transmembrane region" description="Helical" evidence="11">
    <location>
        <begin position="286"/>
        <end position="304"/>
    </location>
</feature>
<keyword evidence="8" id="KW-0539">Nucleus</keyword>
<keyword evidence="14" id="KW-1185">Reference proteome</keyword>
<dbReference type="InterPro" id="IPR003663">
    <property type="entry name" value="Sugar/inositol_transpt"/>
</dbReference>
<dbReference type="CDD" id="cd17356">
    <property type="entry name" value="MFS_HXT"/>
    <property type="match status" value="1"/>
</dbReference>